<keyword evidence="9" id="KW-0472">Membrane</keyword>
<comment type="subcellular location">
    <subcellularLocation>
        <location evidence="1">Membrane</location>
        <topology evidence="1">Multi-pass membrane protein</topology>
    </subcellularLocation>
</comment>
<evidence type="ECO:0000256" key="12">
    <source>
        <dbReference type="ARBA" id="ARBA00023303"/>
    </source>
</evidence>
<evidence type="ECO:0000313" key="14">
    <source>
        <dbReference type="Proteomes" id="UP000504617"/>
    </source>
</evidence>
<dbReference type="RefSeq" id="XP_013929155.1">
    <property type="nucleotide sequence ID" value="XM_014073680.1"/>
</dbReference>
<dbReference type="PANTHER" id="PTHR45628:SF6">
    <property type="entry name" value="VOLTAGE-DEPENDENT N-TYPE CALCIUM CHANNEL SUBUNIT ALPHA-1B"/>
    <property type="match status" value="1"/>
</dbReference>
<dbReference type="InterPro" id="IPR027359">
    <property type="entry name" value="Volt_channel_dom_sf"/>
</dbReference>
<evidence type="ECO:0000256" key="10">
    <source>
        <dbReference type="ARBA" id="ARBA00023157"/>
    </source>
</evidence>
<dbReference type="GO" id="GO:0045202">
    <property type="term" value="C:synapse"/>
    <property type="evidence" value="ECO:0007669"/>
    <property type="project" value="GOC"/>
</dbReference>
<evidence type="ECO:0000256" key="4">
    <source>
        <dbReference type="ARBA" id="ARBA00022692"/>
    </source>
</evidence>
<dbReference type="OrthoDB" id="431720at2759"/>
<evidence type="ECO:0000256" key="3">
    <source>
        <dbReference type="ARBA" id="ARBA00022553"/>
    </source>
</evidence>
<proteinExistence type="predicted"/>
<evidence type="ECO:0000256" key="11">
    <source>
        <dbReference type="ARBA" id="ARBA00023180"/>
    </source>
</evidence>
<reference evidence="15" key="1">
    <citation type="submission" date="2025-08" db="UniProtKB">
        <authorList>
            <consortium name="RefSeq"/>
        </authorList>
    </citation>
    <scope>IDENTIFICATION</scope>
</reference>
<keyword evidence="4" id="KW-0812">Transmembrane</keyword>
<accession>A0A6I9YZW5</accession>
<keyword evidence="11" id="KW-0325">Glycoprotein</keyword>
<dbReference type="GO" id="GO:0098703">
    <property type="term" value="P:calcium ion import across plasma membrane"/>
    <property type="evidence" value="ECO:0007669"/>
    <property type="project" value="TreeGrafter"/>
</dbReference>
<dbReference type="GO" id="GO:0043025">
    <property type="term" value="C:neuronal cell body"/>
    <property type="evidence" value="ECO:0007669"/>
    <property type="project" value="TreeGrafter"/>
</dbReference>
<feature type="compositionally biased region" description="Basic and acidic residues" evidence="13">
    <location>
        <begin position="349"/>
        <end position="366"/>
    </location>
</feature>
<keyword evidence="10" id="KW-1015">Disulfide bond</keyword>
<keyword evidence="5" id="KW-0677">Repeat</keyword>
<dbReference type="Gene3D" id="1.20.120.350">
    <property type="entry name" value="Voltage-gated potassium channels. Chain C"/>
    <property type="match status" value="1"/>
</dbReference>
<evidence type="ECO:0000256" key="1">
    <source>
        <dbReference type="ARBA" id="ARBA00004141"/>
    </source>
</evidence>
<feature type="compositionally biased region" description="Basic and acidic residues" evidence="13">
    <location>
        <begin position="271"/>
        <end position="293"/>
    </location>
</feature>
<dbReference type="KEGG" id="tsr:106554932"/>
<feature type="non-terminal residue" evidence="15">
    <location>
        <position position="574"/>
    </location>
</feature>
<keyword evidence="2" id="KW-0813">Transport</keyword>
<keyword evidence="3" id="KW-0597">Phosphoprotein</keyword>
<dbReference type="PRINTS" id="PR01631">
    <property type="entry name" value="NVDCCALPHA1"/>
</dbReference>
<dbReference type="GeneID" id="106554932"/>
<evidence type="ECO:0000256" key="13">
    <source>
        <dbReference type="SAM" id="MobiDB-lite"/>
    </source>
</evidence>
<keyword evidence="7" id="KW-1133">Transmembrane helix</keyword>
<feature type="compositionally biased region" description="Basic and acidic residues" evidence="13">
    <location>
        <begin position="381"/>
        <end position="399"/>
    </location>
</feature>
<feature type="compositionally biased region" description="Basic and acidic residues" evidence="13">
    <location>
        <begin position="300"/>
        <end position="309"/>
    </location>
</feature>
<keyword evidence="6" id="KW-0851">Voltage-gated channel</keyword>
<name>A0A6I9YZW5_9SAUR</name>
<dbReference type="InterPro" id="IPR050599">
    <property type="entry name" value="VDCC_alpha-1_subunit"/>
</dbReference>
<dbReference type="GO" id="GO:0005891">
    <property type="term" value="C:voltage-gated calcium channel complex"/>
    <property type="evidence" value="ECO:0007669"/>
    <property type="project" value="InterPro"/>
</dbReference>
<feature type="compositionally biased region" description="Low complexity" evidence="13">
    <location>
        <begin position="116"/>
        <end position="125"/>
    </location>
</feature>
<evidence type="ECO:0000313" key="15">
    <source>
        <dbReference type="RefSeq" id="XP_013929155.1"/>
    </source>
</evidence>
<feature type="compositionally biased region" description="Basic and acidic residues" evidence="13">
    <location>
        <begin position="235"/>
        <end position="251"/>
    </location>
</feature>
<dbReference type="InterPro" id="IPR005447">
    <property type="entry name" value="VDCC_N_a1su"/>
</dbReference>
<dbReference type="GO" id="GO:0007268">
    <property type="term" value="P:chemical synaptic transmission"/>
    <property type="evidence" value="ECO:0007669"/>
    <property type="project" value="TreeGrafter"/>
</dbReference>
<feature type="compositionally biased region" description="Polar residues" evidence="13">
    <location>
        <begin position="201"/>
        <end position="212"/>
    </location>
</feature>
<dbReference type="Proteomes" id="UP000504617">
    <property type="component" value="Unplaced"/>
</dbReference>
<feature type="region of interest" description="Disordered" evidence="13">
    <location>
        <begin position="116"/>
        <end position="138"/>
    </location>
</feature>
<dbReference type="AlphaFoldDB" id="A0A6I9YZW5"/>
<evidence type="ECO:0000256" key="6">
    <source>
        <dbReference type="ARBA" id="ARBA00022882"/>
    </source>
</evidence>
<gene>
    <name evidence="15" type="primary">LOC106554932</name>
</gene>
<dbReference type="PANTHER" id="PTHR45628">
    <property type="entry name" value="VOLTAGE-DEPENDENT CALCIUM CHANNEL TYPE A SUBUNIT ALPHA-1"/>
    <property type="match status" value="1"/>
</dbReference>
<evidence type="ECO:0000256" key="8">
    <source>
        <dbReference type="ARBA" id="ARBA00023065"/>
    </source>
</evidence>
<protein>
    <submittedName>
        <fullName evidence="15">Voltage-dependent N-type calcium channel subunit alpha-1B-like</fullName>
    </submittedName>
</protein>
<evidence type="ECO:0000256" key="7">
    <source>
        <dbReference type="ARBA" id="ARBA00022989"/>
    </source>
</evidence>
<organism evidence="14 15">
    <name type="scientific">Thamnophis sirtalis</name>
    <dbReference type="NCBI Taxonomy" id="35019"/>
    <lineage>
        <taxon>Eukaryota</taxon>
        <taxon>Metazoa</taxon>
        <taxon>Chordata</taxon>
        <taxon>Craniata</taxon>
        <taxon>Vertebrata</taxon>
        <taxon>Euteleostomi</taxon>
        <taxon>Lepidosauria</taxon>
        <taxon>Squamata</taxon>
        <taxon>Bifurcata</taxon>
        <taxon>Unidentata</taxon>
        <taxon>Episquamata</taxon>
        <taxon>Toxicofera</taxon>
        <taxon>Serpentes</taxon>
        <taxon>Colubroidea</taxon>
        <taxon>Colubridae</taxon>
        <taxon>Natricinae</taxon>
        <taxon>Thamnophis</taxon>
    </lineage>
</organism>
<keyword evidence="12" id="KW-0407">Ion channel</keyword>
<dbReference type="GO" id="GO:0008331">
    <property type="term" value="F:high voltage-gated calcium channel activity"/>
    <property type="evidence" value="ECO:0007669"/>
    <property type="project" value="TreeGrafter"/>
</dbReference>
<sequence>MQVIVGSIFEVIWAVVKPGTSFGISVLRALRLLRIFKVTKSLAAESDTLLNVFLAIAVDNLANAQELTKDEEEMEEATNQKLALQKAKEVADVSPLSAANISITAFVKQSRGSVSRSSSLSSVNSPKQQNSIKSKSVWEQRTSQLRVYNFRTSCEALYNEMDPEDRVRYATNLHIRPDMKTHMDRPLVVEPRSEGRGGNGNDVSPTEGQEASDQVKAPSPENNEVLRKHHRHREKEKTGDTEKSNAVKEENGELAGGNNKEERHRPHRSRSKEVGEAGGKEGKSERNRSQEGGRHHHRRGSVEEGAEREHRRHRGHRHPVERQVKEGNGTVNGTKTERRSRHRGGSRLGNREGDPGSKGEGAEEPHRRHKIRHKALSTYESVDKENGEKEGELGKKDLKNVQPREGQCDTEASISVTVVPLHTLPSTCLQRVPEQPEDADNQKNVTRMGQPSLDKAAPVNIPVTVTAPPGEASVIPMNNVEFEAKMEEKKDMDAEDEMANSPPKPILPYSSMFVLSPTNPIRCLCHYIVNMRYFEMVILFVIALSSIALAAEDPVQAESPRNEALKYLDYIFTG</sequence>
<keyword evidence="8" id="KW-0406">Ion transport</keyword>
<evidence type="ECO:0000256" key="9">
    <source>
        <dbReference type="ARBA" id="ARBA00023136"/>
    </source>
</evidence>
<evidence type="ECO:0000256" key="2">
    <source>
        <dbReference type="ARBA" id="ARBA00022448"/>
    </source>
</evidence>
<feature type="compositionally biased region" description="Polar residues" evidence="13">
    <location>
        <begin position="126"/>
        <end position="138"/>
    </location>
</feature>
<keyword evidence="14" id="KW-1185">Reference proteome</keyword>
<evidence type="ECO:0000256" key="5">
    <source>
        <dbReference type="ARBA" id="ARBA00022737"/>
    </source>
</evidence>
<feature type="region of interest" description="Disordered" evidence="13">
    <location>
        <begin position="178"/>
        <end position="399"/>
    </location>
</feature>
<feature type="compositionally biased region" description="Basic and acidic residues" evidence="13">
    <location>
        <begin position="178"/>
        <end position="195"/>
    </location>
</feature>